<evidence type="ECO:0000313" key="1">
    <source>
        <dbReference type="EMBL" id="MFD2961315.1"/>
    </source>
</evidence>
<sequence length="68" mass="7518">MNAERILATITLFAEIEEAASKAKMAIMWDNGDGDNPTFVRAMKIADKKLVEISHKVNQAAHLIQPLP</sequence>
<accession>A0ABW6AZW4</accession>
<protein>
    <submittedName>
        <fullName evidence="1">Uncharacterized protein</fullName>
    </submittedName>
</protein>
<dbReference type="EMBL" id="JBHUPA010000002">
    <property type="protein sequence ID" value="MFD2961315.1"/>
    <property type="molecule type" value="Genomic_DNA"/>
</dbReference>
<name>A0ABW6AZW4_9SPHI</name>
<gene>
    <name evidence="1" type="ORF">ACFS6J_05945</name>
</gene>
<keyword evidence="2" id="KW-1185">Reference proteome</keyword>
<comment type="caution">
    <text evidence="1">The sequence shown here is derived from an EMBL/GenBank/DDBJ whole genome shotgun (WGS) entry which is preliminary data.</text>
</comment>
<reference evidence="2" key="1">
    <citation type="journal article" date="2019" name="Int. J. Syst. Evol. Microbiol.">
        <title>The Global Catalogue of Microorganisms (GCM) 10K type strain sequencing project: providing services to taxonomists for standard genome sequencing and annotation.</title>
        <authorList>
            <consortium name="The Broad Institute Genomics Platform"/>
            <consortium name="The Broad Institute Genome Sequencing Center for Infectious Disease"/>
            <person name="Wu L."/>
            <person name="Ma J."/>
        </authorList>
    </citation>
    <scope>NUCLEOTIDE SEQUENCE [LARGE SCALE GENOMIC DNA]</scope>
    <source>
        <strain evidence="2">KCTC 23098</strain>
    </source>
</reference>
<evidence type="ECO:0000313" key="2">
    <source>
        <dbReference type="Proteomes" id="UP001597560"/>
    </source>
</evidence>
<dbReference type="RefSeq" id="WP_377609423.1">
    <property type="nucleotide sequence ID" value="NZ_JBHUPA010000002.1"/>
</dbReference>
<dbReference type="Proteomes" id="UP001597560">
    <property type="component" value="Unassembled WGS sequence"/>
</dbReference>
<organism evidence="1 2">
    <name type="scientific">Olivibacter jilunii</name>
    <dbReference type="NCBI Taxonomy" id="985016"/>
    <lineage>
        <taxon>Bacteria</taxon>
        <taxon>Pseudomonadati</taxon>
        <taxon>Bacteroidota</taxon>
        <taxon>Sphingobacteriia</taxon>
        <taxon>Sphingobacteriales</taxon>
        <taxon>Sphingobacteriaceae</taxon>
        <taxon>Olivibacter</taxon>
    </lineage>
</organism>
<proteinExistence type="predicted"/>